<accession>A0ABY2ZTE0</accession>
<protein>
    <recommendedName>
        <fullName evidence="3">DUF2247 family protein</fullName>
    </recommendedName>
</protein>
<comment type="caution">
    <text evidence="1">The sequence shown here is derived from an EMBL/GenBank/DDBJ whole genome shotgun (WGS) entry which is preliminary data.</text>
</comment>
<keyword evidence="2" id="KW-1185">Reference proteome</keyword>
<evidence type="ECO:0000313" key="2">
    <source>
        <dbReference type="Proteomes" id="UP000319715"/>
    </source>
</evidence>
<reference evidence="1 2" key="1">
    <citation type="submission" date="2019-06" db="EMBL/GenBank/DDBJ databases">
        <title>Pantoea dispersa Assembly.</title>
        <authorList>
            <person name="Wang J."/>
        </authorList>
    </citation>
    <scope>NUCLEOTIDE SEQUENCE [LARGE SCALE GENOMIC DNA]</scope>
    <source>
        <strain evidence="2">bio</strain>
    </source>
</reference>
<sequence>MMEMDIRNDELSLKDLLCLKVFSETIGVIRLDDFTKAITDWAEREILTGEESDTLLILASLNLEPIPDRYDVEKYLRIYQHENNIQNPAPNYSALVWLRIKIGYLIIASSSNEIEKRLAFFTHYFIDYSPRAFARIAGLLSNLYWVLYDEDIPIFNSRASGMSDDELTMYVQQWCEPYYRILINEDWLSILAKGE</sequence>
<dbReference type="RefSeq" id="WP_141497010.1">
    <property type="nucleotide sequence ID" value="NZ_CP168602.1"/>
</dbReference>
<evidence type="ECO:0008006" key="3">
    <source>
        <dbReference type="Google" id="ProtNLM"/>
    </source>
</evidence>
<dbReference type="EMBL" id="VICF01000011">
    <property type="protein sequence ID" value="TQC69589.1"/>
    <property type="molecule type" value="Genomic_DNA"/>
</dbReference>
<name>A0ABY2ZTE0_9GAMM</name>
<gene>
    <name evidence="1" type="ORF">FK492_20655</name>
</gene>
<proteinExistence type="predicted"/>
<dbReference type="Proteomes" id="UP000319715">
    <property type="component" value="Unassembled WGS sequence"/>
</dbReference>
<organism evidence="1 2">
    <name type="scientific">Pantoea dispersa</name>
    <dbReference type="NCBI Taxonomy" id="59814"/>
    <lineage>
        <taxon>Bacteria</taxon>
        <taxon>Pseudomonadati</taxon>
        <taxon>Pseudomonadota</taxon>
        <taxon>Gammaproteobacteria</taxon>
        <taxon>Enterobacterales</taxon>
        <taxon>Erwiniaceae</taxon>
        <taxon>Pantoea</taxon>
    </lineage>
</organism>
<evidence type="ECO:0000313" key="1">
    <source>
        <dbReference type="EMBL" id="TQC69589.1"/>
    </source>
</evidence>